<dbReference type="InterPro" id="IPR016907">
    <property type="entry name" value="UCP029033"/>
</dbReference>
<gene>
    <name evidence="1" type="ORF">SAMN02745149_00700</name>
</gene>
<dbReference type="Gene3D" id="3.30.110.170">
    <property type="entry name" value="Protein of unknown function (DUF541), domain 1"/>
    <property type="match status" value="1"/>
</dbReference>
<accession>A0A1T4JPV7</accession>
<protein>
    <recommendedName>
        <fullName evidence="3">SIMPL domain-containing protein</fullName>
    </recommendedName>
</protein>
<proteinExistence type="predicted"/>
<name>A0A1T4JPV7_TREPO</name>
<organism evidence="1 2">
    <name type="scientific">Treponema porcinum</name>
    <dbReference type="NCBI Taxonomy" id="261392"/>
    <lineage>
        <taxon>Bacteria</taxon>
        <taxon>Pseudomonadati</taxon>
        <taxon>Spirochaetota</taxon>
        <taxon>Spirochaetia</taxon>
        <taxon>Spirochaetales</taxon>
        <taxon>Treponemataceae</taxon>
        <taxon>Treponema</taxon>
    </lineage>
</organism>
<dbReference type="Gene3D" id="3.30.70.2970">
    <property type="entry name" value="Protein of unknown function (DUF541), domain 2"/>
    <property type="match status" value="1"/>
</dbReference>
<evidence type="ECO:0008006" key="3">
    <source>
        <dbReference type="Google" id="ProtNLM"/>
    </source>
</evidence>
<dbReference type="PROSITE" id="PS51257">
    <property type="entry name" value="PROKAR_LIPOPROTEIN"/>
    <property type="match status" value="1"/>
</dbReference>
<dbReference type="STRING" id="261392.SAMN02745149_00700"/>
<dbReference type="PANTHER" id="PTHR34387:SF2">
    <property type="entry name" value="SLR1258 PROTEIN"/>
    <property type="match status" value="1"/>
</dbReference>
<dbReference type="OrthoDB" id="9806540at2"/>
<dbReference type="PIRSF" id="PIRSF029033">
    <property type="entry name" value="UCP029033"/>
    <property type="match status" value="1"/>
</dbReference>
<evidence type="ECO:0000313" key="2">
    <source>
        <dbReference type="Proteomes" id="UP000190423"/>
    </source>
</evidence>
<dbReference type="GO" id="GO:0006974">
    <property type="term" value="P:DNA damage response"/>
    <property type="evidence" value="ECO:0007669"/>
    <property type="project" value="TreeGrafter"/>
</dbReference>
<dbReference type="RefSeq" id="WP_078932622.1">
    <property type="nucleotide sequence ID" value="NZ_FUWG01000004.1"/>
</dbReference>
<dbReference type="Pfam" id="PF04402">
    <property type="entry name" value="SIMPL"/>
    <property type="match status" value="1"/>
</dbReference>
<dbReference type="EMBL" id="FUWG01000004">
    <property type="protein sequence ID" value="SJZ32194.1"/>
    <property type="molecule type" value="Genomic_DNA"/>
</dbReference>
<evidence type="ECO:0000313" key="1">
    <source>
        <dbReference type="EMBL" id="SJZ32194.1"/>
    </source>
</evidence>
<dbReference type="AlphaFoldDB" id="A0A1T4JPV7"/>
<dbReference type="Proteomes" id="UP000190423">
    <property type="component" value="Unassembled WGS sequence"/>
</dbReference>
<sequence>MTLNKFSTALAVIIAAAILSCGMGKIGRNDRSVTVRGLSEREVAADIVVWPLSFTVGNNDLKTLQSDIINKTDIAVSFLKEYGLSDEDFTIQAPKITDNSVNPYIDKDRISYKYIGKVIIMVRSGKIEAVKNANKDSLTLAGNGITINQDYDGMMNFEFTGLNDIKPEMIAEATKNARLAAEQFARDSGSKVGKIKNATQGLFSIDNAAAGLEEKKKVRVVTTVEYLLK</sequence>
<dbReference type="PANTHER" id="PTHR34387">
    <property type="entry name" value="SLR1258 PROTEIN"/>
    <property type="match status" value="1"/>
</dbReference>
<dbReference type="InterPro" id="IPR052022">
    <property type="entry name" value="26kDa_periplasmic_antigen"/>
</dbReference>
<dbReference type="InterPro" id="IPR007497">
    <property type="entry name" value="SIMPL/DUF541"/>
</dbReference>
<reference evidence="1 2" key="1">
    <citation type="submission" date="2017-02" db="EMBL/GenBank/DDBJ databases">
        <authorList>
            <person name="Peterson S.W."/>
        </authorList>
    </citation>
    <scope>NUCLEOTIDE SEQUENCE [LARGE SCALE GENOMIC DNA]</scope>
    <source>
        <strain evidence="1 2">ATCC BAA-908</strain>
    </source>
</reference>
<dbReference type="GeneID" id="78316013"/>
<keyword evidence="2" id="KW-1185">Reference proteome</keyword>